<comment type="subcellular location">
    <subcellularLocation>
        <location evidence="1">Cell membrane</location>
    </subcellularLocation>
</comment>
<keyword evidence="6" id="KW-0472">Membrane</keyword>
<dbReference type="EMBL" id="LQPR01000076">
    <property type="protein sequence ID" value="ORW65115.1"/>
    <property type="molecule type" value="Genomic_DNA"/>
</dbReference>
<dbReference type="Pfam" id="PF05423">
    <property type="entry name" value="Mycobact_memb"/>
    <property type="match status" value="1"/>
</dbReference>
<name>A0AAJ3TUI1_9MYCO</name>
<comment type="similarity">
    <text evidence="2">Belongs to the MmpS family.</text>
</comment>
<reference evidence="7 8" key="1">
    <citation type="submission" date="2016-01" db="EMBL/GenBank/DDBJ databases">
        <title>The new phylogeny of the genus Mycobacterium.</title>
        <authorList>
            <person name="Tarcisio F."/>
            <person name="Conor M."/>
            <person name="Antonella G."/>
            <person name="Elisabetta G."/>
            <person name="Giulia F.S."/>
            <person name="Sara T."/>
            <person name="Anna F."/>
            <person name="Clotilde B."/>
            <person name="Roberto B."/>
            <person name="Veronica D.S."/>
            <person name="Fabio R."/>
            <person name="Monica P."/>
            <person name="Olivier J."/>
            <person name="Enrico T."/>
            <person name="Nicola S."/>
        </authorList>
    </citation>
    <scope>NUCLEOTIDE SEQUENCE [LARGE SCALE GENOMIC DNA]</scope>
    <source>
        <strain evidence="7 8">DSM 44616</strain>
    </source>
</reference>
<accession>A0AAJ3TUI1</accession>
<evidence type="ECO:0000313" key="8">
    <source>
        <dbReference type="Proteomes" id="UP000193387"/>
    </source>
</evidence>
<evidence type="ECO:0000256" key="5">
    <source>
        <dbReference type="ARBA" id="ARBA00022989"/>
    </source>
</evidence>
<evidence type="ECO:0000256" key="6">
    <source>
        <dbReference type="ARBA" id="ARBA00023136"/>
    </source>
</evidence>
<protein>
    <submittedName>
        <fullName evidence="7">MmpS family protein</fullName>
    </submittedName>
</protein>
<comment type="caution">
    <text evidence="7">The sequence shown here is derived from an EMBL/GenBank/DDBJ whole genome shotgun (WGS) entry which is preliminary data.</text>
</comment>
<proteinExistence type="inferred from homology"/>
<dbReference type="InterPro" id="IPR008693">
    <property type="entry name" value="MmpS"/>
</dbReference>
<keyword evidence="8" id="KW-1185">Reference proteome</keyword>
<evidence type="ECO:0000313" key="7">
    <source>
        <dbReference type="EMBL" id="ORW65115.1"/>
    </source>
</evidence>
<evidence type="ECO:0000256" key="3">
    <source>
        <dbReference type="ARBA" id="ARBA00022475"/>
    </source>
</evidence>
<sequence length="136" mass="14471">MALLLVVVISIGGYAVMRIRDTFGAHGGATNGEGNGGNTKPFNPKHITYEITGAPNGIVSVNYLDENGQPHLVGAAPLPWSFTIVTTLPSMSANVVAQGGAEVDALRCRVIVDGQVRDDRRADEYQPFIYCLVKSV</sequence>
<dbReference type="AlphaFoldDB" id="A0AAJ3TUI1"/>
<organism evidence="7 8">
    <name type="scientific">Mycobacterium saskatchewanense</name>
    <dbReference type="NCBI Taxonomy" id="220927"/>
    <lineage>
        <taxon>Bacteria</taxon>
        <taxon>Bacillati</taxon>
        <taxon>Actinomycetota</taxon>
        <taxon>Actinomycetes</taxon>
        <taxon>Mycobacteriales</taxon>
        <taxon>Mycobacteriaceae</taxon>
        <taxon>Mycobacterium</taxon>
        <taxon>Mycobacterium simiae complex</taxon>
    </lineage>
</organism>
<keyword evidence="5" id="KW-1133">Transmembrane helix</keyword>
<keyword evidence="4" id="KW-0812">Transmembrane</keyword>
<dbReference type="Proteomes" id="UP000193387">
    <property type="component" value="Unassembled WGS sequence"/>
</dbReference>
<dbReference type="GO" id="GO:0005886">
    <property type="term" value="C:plasma membrane"/>
    <property type="evidence" value="ECO:0007669"/>
    <property type="project" value="UniProtKB-SubCell"/>
</dbReference>
<dbReference type="Gene3D" id="2.60.40.2880">
    <property type="entry name" value="MmpS1-5, C-terminal soluble domain"/>
    <property type="match status" value="1"/>
</dbReference>
<evidence type="ECO:0000256" key="2">
    <source>
        <dbReference type="ARBA" id="ARBA00007531"/>
    </source>
</evidence>
<evidence type="ECO:0000256" key="1">
    <source>
        <dbReference type="ARBA" id="ARBA00004236"/>
    </source>
</evidence>
<dbReference type="InterPro" id="IPR038468">
    <property type="entry name" value="MmpS_C"/>
</dbReference>
<keyword evidence="3" id="KW-1003">Cell membrane</keyword>
<evidence type="ECO:0000256" key="4">
    <source>
        <dbReference type="ARBA" id="ARBA00022692"/>
    </source>
</evidence>
<gene>
    <name evidence="7" type="ORF">AWC23_24495</name>
</gene>